<evidence type="ECO:0008006" key="3">
    <source>
        <dbReference type="Google" id="ProtNLM"/>
    </source>
</evidence>
<comment type="caution">
    <text evidence="1">The sequence shown here is derived from an EMBL/GenBank/DDBJ whole genome shotgun (WGS) entry which is preliminary data.</text>
</comment>
<proteinExistence type="predicted"/>
<name>A0AAX2CCK7_9BACI</name>
<accession>A0AAX2CCK7</accession>
<dbReference type="AlphaFoldDB" id="A0AAX2CCK7"/>
<dbReference type="GeneID" id="41340379"/>
<dbReference type="RefSeq" id="WP_140388385.1">
    <property type="nucleotide sequence ID" value="NZ_CP024096.1"/>
</dbReference>
<reference evidence="1 2" key="1">
    <citation type="submission" date="2016-08" db="EMBL/GenBank/DDBJ databases">
        <authorList>
            <person name="Loux V."/>
            <person name="Rue O."/>
        </authorList>
    </citation>
    <scope>NUCLEOTIDE SEQUENCE [LARGE SCALE GENOMIC DNA]</scope>
    <source>
        <strain evidence="1 2">AFSSA_08CEB44bac</strain>
    </source>
</reference>
<evidence type="ECO:0000313" key="2">
    <source>
        <dbReference type="Proteomes" id="UP000242164"/>
    </source>
</evidence>
<dbReference type="NCBIfam" id="NF033801">
    <property type="entry name" value="NprX_fam"/>
    <property type="match status" value="1"/>
</dbReference>
<dbReference type="EMBL" id="FMIK01000015">
    <property type="protein sequence ID" value="SCL84596.1"/>
    <property type="molecule type" value="Genomic_DNA"/>
</dbReference>
<dbReference type="Proteomes" id="UP000242164">
    <property type="component" value="Unassembled WGS sequence"/>
</dbReference>
<sequence>MKKVIFGGIVLAALLIAVLEPQYGWRPDMSIGEGNIVEKVNL</sequence>
<organism evidence="1 2">
    <name type="scientific">Bacillus cytotoxicus</name>
    <dbReference type="NCBI Taxonomy" id="580165"/>
    <lineage>
        <taxon>Bacteria</taxon>
        <taxon>Bacillati</taxon>
        <taxon>Bacillota</taxon>
        <taxon>Bacilli</taxon>
        <taxon>Bacillales</taxon>
        <taxon>Bacillaceae</taxon>
        <taxon>Bacillus</taxon>
        <taxon>Bacillus cereus group</taxon>
    </lineage>
</organism>
<protein>
    <recommendedName>
        <fullName evidence="3">NprX family peptide pheromone</fullName>
    </recommendedName>
</protein>
<evidence type="ECO:0000313" key="1">
    <source>
        <dbReference type="EMBL" id="SCL84596.1"/>
    </source>
</evidence>
<gene>
    <name evidence="1" type="ORF">BCB44BAC_00589</name>
</gene>